<evidence type="ECO:0000313" key="4">
    <source>
        <dbReference type="EMBL" id="MFC0241168.1"/>
    </source>
</evidence>
<dbReference type="EMBL" id="JBHLWM010000005">
    <property type="protein sequence ID" value="MFC0241168.1"/>
    <property type="molecule type" value="Genomic_DNA"/>
</dbReference>
<name>A0ABV6ESG6_9BRAD</name>
<comment type="caution">
    <text evidence="4">The sequence shown here is derived from an EMBL/GenBank/DDBJ whole genome shotgun (WGS) entry which is preliminary data.</text>
</comment>
<dbReference type="InterPro" id="IPR013229">
    <property type="entry name" value="PEGA"/>
</dbReference>
<protein>
    <submittedName>
        <fullName evidence="4">PEGA domain-containing protein</fullName>
    </submittedName>
</protein>
<gene>
    <name evidence="4" type="ORF">ACFFJ6_11855</name>
</gene>
<dbReference type="RefSeq" id="WP_378387865.1">
    <property type="nucleotide sequence ID" value="NZ_JBHLWM010000005.1"/>
</dbReference>
<dbReference type="Pfam" id="PF08308">
    <property type="entry name" value="PEGA"/>
    <property type="match status" value="1"/>
</dbReference>
<evidence type="ECO:0000256" key="1">
    <source>
        <dbReference type="SAM" id="MobiDB-lite"/>
    </source>
</evidence>
<accession>A0ABV6ESG6</accession>
<dbReference type="Proteomes" id="UP001589775">
    <property type="component" value="Unassembled WGS sequence"/>
</dbReference>
<feature type="compositionally biased region" description="Pro residues" evidence="1">
    <location>
        <begin position="141"/>
        <end position="150"/>
    </location>
</feature>
<evidence type="ECO:0000259" key="3">
    <source>
        <dbReference type="Pfam" id="PF08308"/>
    </source>
</evidence>
<reference evidence="4 5" key="1">
    <citation type="submission" date="2024-09" db="EMBL/GenBank/DDBJ databases">
        <authorList>
            <person name="Sun Q."/>
            <person name="Mori K."/>
        </authorList>
    </citation>
    <scope>NUCLEOTIDE SEQUENCE [LARGE SCALE GENOMIC DNA]</scope>
    <source>
        <strain evidence="4 5">KCTC 23279</strain>
    </source>
</reference>
<feature type="region of interest" description="Disordered" evidence="1">
    <location>
        <begin position="114"/>
        <end position="150"/>
    </location>
</feature>
<evidence type="ECO:0000256" key="2">
    <source>
        <dbReference type="SAM" id="SignalP"/>
    </source>
</evidence>
<proteinExistence type="predicted"/>
<feature type="compositionally biased region" description="Low complexity" evidence="1">
    <location>
        <begin position="127"/>
        <end position="140"/>
    </location>
</feature>
<keyword evidence="5" id="KW-1185">Reference proteome</keyword>
<feature type="chain" id="PRO_5045219171" evidence="2">
    <location>
        <begin position="24"/>
        <end position="150"/>
    </location>
</feature>
<keyword evidence="2" id="KW-0732">Signal</keyword>
<feature type="compositionally biased region" description="Basic residues" evidence="1">
    <location>
        <begin position="114"/>
        <end position="126"/>
    </location>
</feature>
<dbReference type="PROSITE" id="PS51257">
    <property type="entry name" value="PROKAR_LIPOPROTEIN"/>
    <property type="match status" value="1"/>
</dbReference>
<feature type="signal peptide" evidence="2">
    <location>
        <begin position="1"/>
        <end position="23"/>
    </location>
</feature>
<organism evidence="4 5">
    <name type="scientific">Rhodopseudomonas telluris</name>
    <dbReference type="NCBI Taxonomy" id="644215"/>
    <lineage>
        <taxon>Bacteria</taxon>
        <taxon>Pseudomonadati</taxon>
        <taxon>Pseudomonadota</taxon>
        <taxon>Alphaproteobacteria</taxon>
        <taxon>Hyphomicrobiales</taxon>
        <taxon>Nitrobacteraceae</taxon>
        <taxon>Rhodopseudomonas</taxon>
    </lineage>
</organism>
<evidence type="ECO:0000313" key="5">
    <source>
        <dbReference type="Proteomes" id="UP001589775"/>
    </source>
</evidence>
<feature type="domain" description="PEGA" evidence="3">
    <location>
        <begin position="32"/>
        <end position="84"/>
    </location>
</feature>
<sequence length="150" mass="15126">MRRLVVIAAAGLSLAGCSSMSFDAFKSAPPTTTVQLESTPPGAEALASSGQSCKTPCSITVPGNDFSVTFSLDKFQPATVPVQVVVNPGDFTTSATVTATPNPVVAELQPLKPARKKAAKRVRKPKPAAAAAAPAAEGSPFPAPAAAPAR</sequence>